<reference evidence="1 2" key="1">
    <citation type="journal article" date="2022" name="Res Sq">
        <title>Evolution of multicellular longitudinally dividing oral cavity symbionts (Neisseriaceae).</title>
        <authorList>
            <person name="Nyongesa S."/>
            <person name="Weber P."/>
            <person name="Bernet E."/>
            <person name="Pullido F."/>
            <person name="Nieckarz M."/>
            <person name="Delaby M."/>
            <person name="Nieves C."/>
            <person name="Viehboeck T."/>
            <person name="Krause N."/>
            <person name="Rivera-Millot A."/>
            <person name="Nakamura A."/>
            <person name="Vischer N."/>
            <person name="VanNieuwenhze M."/>
            <person name="Brun Y."/>
            <person name="Cava F."/>
            <person name="Bulgheresi S."/>
            <person name="Veyrier F."/>
        </authorList>
    </citation>
    <scope>NUCLEOTIDE SEQUENCE [LARGE SCALE GENOMIC DNA]</scope>
    <source>
        <strain evidence="1 2">SN4</strain>
    </source>
</reference>
<dbReference type="PANTHER" id="PTHR22602:SF0">
    <property type="entry name" value="TRANSFERASE CAF17, MITOCHONDRIAL-RELATED"/>
    <property type="match status" value="1"/>
</dbReference>
<keyword evidence="2" id="KW-1185">Reference proteome</keyword>
<accession>A0ABY4DY33</accession>
<organism evidence="1 2">
    <name type="scientific">Vitreoscilla massiliensis</name>
    <dbReference type="NCBI Taxonomy" id="1689272"/>
    <lineage>
        <taxon>Bacteria</taxon>
        <taxon>Pseudomonadati</taxon>
        <taxon>Pseudomonadota</taxon>
        <taxon>Betaproteobacteria</taxon>
        <taxon>Neisseriales</taxon>
        <taxon>Neisseriaceae</taxon>
        <taxon>Vitreoscilla</taxon>
    </lineage>
</organism>
<dbReference type="NCBIfam" id="TIGR03317">
    <property type="entry name" value="ygfZ_signature"/>
    <property type="match status" value="1"/>
</dbReference>
<dbReference type="InterPro" id="IPR045179">
    <property type="entry name" value="YgfZ/GcvT"/>
</dbReference>
<dbReference type="Gene3D" id="3.30.70.1400">
    <property type="entry name" value="Aminomethyltransferase beta-barrel domains"/>
    <property type="match status" value="1"/>
</dbReference>
<sequence>MTETTASLLPYLGVLKVSGEDRASFLHNQLSNDVNNLPIAQACYATYNTPKGRVLANMLVLNTGDELWLIMSADLIEAIAKRLRMFVLRSKVTLANASDSLGVASNIVPTDEDYALPEVPPLLLNAELNDGVWRIALPHEGVLCVGDISALPAHNEKAELQWRSHEINHGYPWIRAANSETCVAQMLNQHLLGGVHFRKGCYPGQEIIARAQYRGQVKRGLVMYGSNQLVEAGEKLFDDAGEEVGVVINAIPQAMGSLILAVVKYSVENERLNTEKAAALDFKRRFYTVAEEAQ</sequence>
<gene>
    <name evidence="1" type="ORF">LVJ82_13280</name>
</gene>
<proteinExistence type="predicted"/>
<protein>
    <submittedName>
        <fullName evidence="1">Folate-binding protein YgfZ</fullName>
    </submittedName>
</protein>
<name>A0ABY4DY33_9NEIS</name>
<dbReference type="RefSeq" id="WP_058357883.1">
    <property type="nucleotide sequence ID" value="NZ_CABKVG010000010.1"/>
</dbReference>
<dbReference type="PIRSF" id="PIRSF006487">
    <property type="entry name" value="GcvT"/>
    <property type="match status" value="1"/>
</dbReference>
<evidence type="ECO:0000313" key="1">
    <source>
        <dbReference type="EMBL" id="UOO88432.1"/>
    </source>
</evidence>
<dbReference type="InterPro" id="IPR017703">
    <property type="entry name" value="YgfZ/GCV_T_CS"/>
</dbReference>
<dbReference type="EMBL" id="CP091511">
    <property type="protein sequence ID" value="UOO88432.1"/>
    <property type="molecule type" value="Genomic_DNA"/>
</dbReference>
<dbReference type="Gene3D" id="2.40.30.160">
    <property type="match status" value="1"/>
</dbReference>
<dbReference type="Proteomes" id="UP000832011">
    <property type="component" value="Chromosome"/>
</dbReference>
<evidence type="ECO:0000313" key="2">
    <source>
        <dbReference type="Proteomes" id="UP000832011"/>
    </source>
</evidence>
<dbReference type="SUPFAM" id="SSF103025">
    <property type="entry name" value="Folate-binding domain"/>
    <property type="match status" value="1"/>
</dbReference>
<dbReference type="PANTHER" id="PTHR22602">
    <property type="entry name" value="TRANSFERASE CAF17, MITOCHONDRIAL-RELATED"/>
    <property type="match status" value="1"/>
</dbReference>